<keyword evidence="12" id="KW-0472">Membrane</keyword>
<evidence type="ECO:0000256" key="7">
    <source>
        <dbReference type="ARBA" id="ARBA00022741"/>
    </source>
</evidence>
<evidence type="ECO:0000256" key="1">
    <source>
        <dbReference type="ARBA" id="ARBA00000085"/>
    </source>
</evidence>
<keyword evidence="4" id="KW-0597">Phosphoprotein</keyword>
<evidence type="ECO:0000256" key="4">
    <source>
        <dbReference type="ARBA" id="ARBA00022553"/>
    </source>
</evidence>
<dbReference type="PANTHER" id="PTHR45569">
    <property type="entry name" value="SENSOR PROTEIN KDPD"/>
    <property type="match status" value="1"/>
</dbReference>
<dbReference type="PRINTS" id="PR00344">
    <property type="entry name" value="BCTRLSENSOR"/>
</dbReference>
<evidence type="ECO:0000256" key="12">
    <source>
        <dbReference type="ARBA" id="ARBA00023136"/>
    </source>
</evidence>
<dbReference type="InterPro" id="IPR036097">
    <property type="entry name" value="HisK_dim/P_sf"/>
</dbReference>
<dbReference type="SUPFAM" id="SSF55781">
    <property type="entry name" value="GAF domain-like"/>
    <property type="match status" value="1"/>
</dbReference>
<keyword evidence="10" id="KW-1133">Transmembrane helix</keyword>
<dbReference type="Gene3D" id="1.10.287.130">
    <property type="match status" value="1"/>
</dbReference>
<evidence type="ECO:0000256" key="10">
    <source>
        <dbReference type="ARBA" id="ARBA00022989"/>
    </source>
</evidence>
<dbReference type="InterPro" id="IPR003594">
    <property type="entry name" value="HATPase_dom"/>
</dbReference>
<dbReference type="SMART" id="SM00388">
    <property type="entry name" value="HisKA"/>
    <property type="match status" value="1"/>
</dbReference>
<keyword evidence="11" id="KW-0902">Two-component regulatory system</keyword>
<dbReference type="Pfam" id="PF13492">
    <property type="entry name" value="GAF_3"/>
    <property type="match status" value="1"/>
</dbReference>
<dbReference type="Pfam" id="PF02518">
    <property type="entry name" value="HATPase_c"/>
    <property type="match status" value="1"/>
</dbReference>
<dbReference type="RefSeq" id="WP_062423033.1">
    <property type="nucleotide sequence ID" value="NZ_BBYA01000012.1"/>
</dbReference>
<comment type="function">
    <text evidence="13">Member of the two-component regulatory system KdpD/KdpE involved in the regulation of the kdp operon. KdpD may function as a membrane-associated protein kinase that phosphorylates KdpE in response to environmental signals.</text>
</comment>
<dbReference type="GO" id="GO:0005886">
    <property type="term" value="C:plasma membrane"/>
    <property type="evidence" value="ECO:0007669"/>
    <property type="project" value="TreeGrafter"/>
</dbReference>
<dbReference type="InterPro" id="IPR052023">
    <property type="entry name" value="Histidine_kinase_KdpD"/>
</dbReference>
<dbReference type="InterPro" id="IPR003852">
    <property type="entry name" value="Sig_transdc_His_kinase_KdpD_N"/>
</dbReference>
<dbReference type="InterPro" id="IPR003661">
    <property type="entry name" value="HisK_dim/P_dom"/>
</dbReference>
<evidence type="ECO:0000256" key="9">
    <source>
        <dbReference type="ARBA" id="ARBA00022840"/>
    </source>
</evidence>
<name>A0A0P6XXT2_9CHLR</name>
<accession>A0A0P6XXT2</accession>
<dbReference type="Proteomes" id="UP000050430">
    <property type="component" value="Unassembled WGS sequence"/>
</dbReference>
<evidence type="ECO:0000313" key="16">
    <source>
        <dbReference type="Proteomes" id="UP000050430"/>
    </source>
</evidence>
<dbReference type="CDD" id="cd00082">
    <property type="entry name" value="HisKA"/>
    <property type="match status" value="1"/>
</dbReference>
<keyword evidence="6" id="KW-0812">Transmembrane</keyword>
<dbReference type="Gene3D" id="3.30.565.10">
    <property type="entry name" value="Histidine kinase-like ATPase, C-terminal domain"/>
    <property type="match status" value="1"/>
</dbReference>
<evidence type="ECO:0000256" key="8">
    <source>
        <dbReference type="ARBA" id="ARBA00022777"/>
    </source>
</evidence>
<dbReference type="GO" id="GO:0005737">
    <property type="term" value="C:cytoplasm"/>
    <property type="evidence" value="ECO:0007669"/>
    <property type="project" value="UniProtKB-ARBA"/>
</dbReference>
<keyword evidence="9" id="KW-0067">ATP-binding</keyword>
<dbReference type="FunFam" id="3.30.565.10:FF:000042">
    <property type="entry name" value="Two-component sensor histidine kinase KdpD"/>
    <property type="match status" value="1"/>
</dbReference>
<evidence type="ECO:0000256" key="11">
    <source>
        <dbReference type="ARBA" id="ARBA00023012"/>
    </source>
</evidence>
<dbReference type="InterPro" id="IPR036890">
    <property type="entry name" value="HATPase_C_sf"/>
</dbReference>
<dbReference type="SUPFAM" id="SSF55874">
    <property type="entry name" value="ATPase domain of HSP90 chaperone/DNA topoisomerase II/histidine kinase"/>
    <property type="match status" value="1"/>
</dbReference>
<dbReference type="InterPro" id="IPR004358">
    <property type="entry name" value="Sig_transdc_His_kin-like_C"/>
</dbReference>
<dbReference type="InterPro" id="IPR005467">
    <property type="entry name" value="His_kinase_dom"/>
</dbReference>
<gene>
    <name evidence="15" type="ORF">ADM99_02170</name>
</gene>
<keyword evidence="8" id="KW-0418">Kinase</keyword>
<protein>
    <recommendedName>
        <fullName evidence="3">histidine kinase</fullName>
        <ecNumber evidence="3">2.7.13.3</ecNumber>
    </recommendedName>
</protein>
<comment type="catalytic activity">
    <reaction evidence="1">
        <text>ATP + protein L-histidine = ADP + protein N-phospho-L-histidine.</text>
        <dbReference type="EC" id="2.7.13.3"/>
    </reaction>
</comment>
<organism evidence="15 16">
    <name type="scientific">Leptolinea tardivitalis</name>
    <dbReference type="NCBI Taxonomy" id="229920"/>
    <lineage>
        <taxon>Bacteria</taxon>
        <taxon>Bacillati</taxon>
        <taxon>Chloroflexota</taxon>
        <taxon>Anaerolineae</taxon>
        <taxon>Anaerolineales</taxon>
        <taxon>Anaerolineaceae</taxon>
        <taxon>Leptolinea</taxon>
    </lineage>
</organism>
<dbReference type="SUPFAM" id="SSF47384">
    <property type="entry name" value="Homodimeric domain of signal transducing histidine kinase"/>
    <property type="match status" value="1"/>
</dbReference>
<dbReference type="CDD" id="cd01987">
    <property type="entry name" value="USP_KdpD-like"/>
    <property type="match status" value="1"/>
</dbReference>
<evidence type="ECO:0000256" key="2">
    <source>
        <dbReference type="ARBA" id="ARBA00004141"/>
    </source>
</evidence>
<dbReference type="OrthoDB" id="9806130at2"/>
<keyword evidence="16" id="KW-1185">Reference proteome</keyword>
<dbReference type="STRING" id="229920.ADM99_02170"/>
<dbReference type="Gene3D" id="1.20.120.620">
    <property type="entry name" value="Backbone structure of the membrane domain of e. Coli histidine kinase receptor kdpd"/>
    <property type="match status" value="1"/>
</dbReference>
<dbReference type="Pfam" id="PF02702">
    <property type="entry name" value="KdpD"/>
    <property type="match status" value="1"/>
</dbReference>
<dbReference type="PROSITE" id="PS50109">
    <property type="entry name" value="HIS_KIN"/>
    <property type="match status" value="1"/>
</dbReference>
<dbReference type="GO" id="GO:0005524">
    <property type="term" value="F:ATP binding"/>
    <property type="evidence" value="ECO:0007669"/>
    <property type="project" value="UniProtKB-KW"/>
</dbReference>
<evidence type="ECO:0000259" key="14">
    <source>
        <dbReference type="PROSITE" id="PS50109"/>
    </source>
</evidence>
<dbReference type="SMART" id="SM00387">
    <property type="entry name" value="HATPase_c"/>
    <property type="match status" value="1"/>
</dbReference>
<dbReference type="InterPro" id="IPR038318">
    <property type="entry name" value="KdpD_sf"/>
</dbReference>
<dbReference type="PANTHER" id="PTHR45569:SF1">
    <property type="entry name" value="SENSOR PROTEIN KDPD"/>
    <property type="match status" value="1"/>
</dbReference>
<dbReference type="InterPro" id="IPR027417">
    <property type="entry name" value="P-loop_NTPase"/>
</dbReference>
<evidence type="ECO:0000256" key="3">
    <source>
        <dbReference type="ARBA" id="ARBA00012438"/>
    </source>
</evidence>
<dbReference type="AlphaFoldDB" id="A0A0P6XXT2"/>
<dbReference type="Pfam" id="PF13493">
    <property type="entry name" value="DUF4118"/>
    <property type="match status" value="1"/>
</dbReference>
<dbReference type="InterPro" id="IPR029016">
    <property type="entry name" value="GAF-like_dom_sf"/>
</dbReference>
<comment type="subcellular location">
    <subcellularLocation>
        <location evidence="2">Membrane</location>
        <topology evidence="2">Multi-pass membrane protein</topology>
    </subcellularLocation>
</comment>
<dbReference type="Pfam" id="PF00512">
    <property type="entry name" value="HisKA"/>
    <property type="match status" value="1"/>
</dbReference>
<reference evidence="15 16" key="1">
    <citation type="submission" date="2015-07" db="EMBL/GenBank/DDBJ databases">
        <title>Genome sequence of Leptolinea tardivitalis DSM 16556.</title>
        <authorList>
            <person name="Hemp J."/>
            <person name="Ward L.M."/>
            <person name="Pace L.A."/>
            <person name="Fischer W.W."/>
        </authorList>
    </citation>
    <scope>NUCLEOTIDE SEQUENCE [LARGE SCALE GENOMIC DNA]</scope>
    <source>
        <strain evidence="15 16">YMTK-2</strain>
    </source>
</reference>
<dbReference type="FunFam" id="3.40.50.300:FF:000483">
    <property type="entry name" value="Sensor histidine kinase KdpD"/>
    <property type="match status" value="1"/>
</dbReference>
<dbReference type="Gene3D" id="3.30.450.40">
    <property type="match status" value="1"/>
</dbReference>
<dbReference type="InterPro" id="IPR003018">
    <property type="entry name" value="GAF"/>
</dbReference>
<dbReference type="PATRIC" id="fig|229920.5.peg.3359"/>
<evidence type="ECO:0000256" key="5">
    <source>
        <dbReference type="ARBA" id="ARBA00022679"/>
    </source>
</evidence>
<dbReference type="CDD" id="cd00075">
    <property type="entry name" value="HATPase"/>
    <property type="match status" value="1"/>
</dbReference>
<proteinExistence type="predicted"/>
<dbReference type="EC" id="2.7.13.3" evidence="3"/>
<evidence type="ECO:0000313" key="15">
    <source>
        <dbReference type="EMBL" id="KPL74060.1"/>
    </source>
</evidence>
<dbReference type="EMBL" id="LGCK01000004">
    <property type="protein sequence ID" value="KPL74060.1"/>
    <property type="molecule type" value="Genomic_DNA"/>
</dbReference>
<evidence type="ECO:0000256" key="6">
    <source>
        <dbReference type="ARBA" id="ARBA00022692"/>
    </source>
</evidence>
<dbReference type="Gene3D" id="3.40.50.300">
    <property type="entry name" value="P-loop containing nucleotide triphosphate hydrolases"/>
    <property type="match status" value="1"/>
</dbReference>
<dbReference type="InterPro" id="IPR025201">
    <property type="entry name" value="KdpD_TM"/>
</dbReference>
<sequence>MNENERPDPDALLAKIQSEEQQKASGKLKIFLGYAAGVGKTFAMLEAAQQRKEQNIDVVIGLVETHGRKDTEARLAGLEVIPRKQINYHGTRLTEMDLDAILERKPQLVIVDELAHTNVTGSRHPKRHNDVEELLSAGIDVYTSVNVQHFESMNDIVRQITGVTVRETVPDSLLDEANEIEVIDLPPDELIQRLKEGKVYIPEQASRAIEKFFRKGNLTALREISLRRAAERVDNQMRTYMRDESISGPWPAGDRILVCISSHPLGERLIRAGRKLSDDLDAEWIVAFVETPGHTHMPAENHDRIIRNLSLAEQLGARIEYLFGTTVARAVVDFAKANNITKIIAGKPLRPRWFEILRGGSVVDQIIRESGTIDIYVISEEHSEPVSFTPSTNFFRWKWENYLKSILLVGMVTAVNAMFFKELEPTNLVMFYLASVVISALYWGRGPSILASLVSVLTFDFFFIHPQFSFAVTDTEYIVTFVGLLSVGLIISSFGSQVRDQVDQLRKRERNAQAINAMSKELTAAVNLDGVLNIVEKKLSQTFDCSVVILLPDETSLQIKKASTDFVLEQNENAVARWTYQNRRVAGMGTDTLPASTIRCLPLITSRGIVGVLGLKPLNHNHKVFSNDRMLLENFTNLAALAVERAIFADQASQTESLRATERLQSALLNSISHELRTPLASIMGVLTSLEDDENDENGDKMNRDTRIELIRSAAGQTRQLNRLVGNLLDMTRLQSGTVKLNRSPVDVQDLIGAVLNQMENRLKNRQIDIQIPENFPVIHMDMVLIGQALVNLLDNADKFSPPERPISILCEHDSNYVRINVVDHGAGVPEEEREKIFDKFYRGSTTGTSTGTGLGLSICKGIVEAHQGRIWAKNNPGGGLTVTISLPLT</sequence>
<dbReference type="GO" id="GO:0000155">
    <property type="term" value="F:phosphorelay sensor kinase activity"/>
    <property type="evidence" value="ECO:0007669"/>
    <property type="project" value="InterPro"/>
</dbReference>
<dbReference type="SUPFAM" id="SSF52402">
    <property type="entry name" value="Adenine nucleotide alpha hydrolases-like"/>
    <property type="match status" value="1"/>
</dbReference>
<evidence type="ECO:0000256" key="13">
    <source>
        <dbReference type="ARBA" id="ARBA00057300"/>
    </source>
</evidence>
<keyword evidence="7" id="KW-0547">Nucleotide-binding</keyword>
<feature type="domain" description="Histidine kinase" evidence="14">
    <location>
        <begin position="671"/>
        <end position="890"/>
    </location>
</feature>
<comment type="caution">
    <text evidence="15">The sequence shown here is derived from an EMBL/GenBank/DDBJ whole genome shotgun (WGS) entry which is preliminary data.</text>
</comment>
<keyword evidence="5" id="KW-0808">Transferase</keyword>
<dbReference type="GO" id="GO:0042802">
    <property type="term" value="F:identical protein binding"/>
    <property type="evidence" value="ECO:0007669"/>
    <property type="project" value="UniProtKB-ARBA"/>
</dbReference>